<dbReference type="Pfam" id="PF03466">
    <property type="entry name" value="LysR_substrate"/>
    <property type="match status" value="1"/>
</dbReference>
<dbReference type="GO" id="GO:0003700">
    <property type="term" value="F:DNA-binding transcription factor activity"/>
    <property type="evidence" value="ECO:0007669"/>
    <property type="project" value="InterPro"/>
</dbReference>
<proteinExistence type="inferred from homology"/>
<dbReference type="InterPro" id="IPR000847">
    <property type="entry name" value="LysR_HTH_N"/>
</dbReference>
<dbReference type="Proteomes" id="UP000196655">
    <property type="component" value="Unassembled WGS sequence"/>
</dbReference>
<comment type="caution">
    <text evidence="6">The sequence shown here is derived from an EMBL/GenBank/DDBJ whole genome shotgun (WGS) entry which is preliminary data.</text>
</comment>
<feature type="domain" description="HTH lysR-type" evidence="5">
    <location>
        <begin position="9"/>
        <end position="66"/>
    </location>
</feature>
<evidence type="ECO:0000313" key="7">
    <source>
        <dbReference type="Proteomes" id="UP000196655"/>
    </source>
</evidence>
<gene>
    <name evidence="6" type="ORF">BWR60_17975</name>
</gene>
<keyword evidence="2" id="KW-0805">Transcription regulation</keyword>
<dbReference type="CDD" id="cd08417">
    <property type="entry name" value="PBP2_Nitroaromatics_like"/>
    <property type="match status" value="1"/>
</dbReference>
<evidence type="ECO:0000256" key="3">
    <source>
        <dbReference type="ARBA" id="ARBA00023125"/>
    </source>
</evidence>
<dbReference type="PANTHER" id="PTHR30118:SF15">
    <property type="entry name" value="TRANSCRIPTIONAL REGULATORY PROTEIN"/>
    <property type="match status" value="1"/>
</dbReference>
<protein>
    <submittedName>
        <fullName evidence="6">LysR family transcriptional regulator</fullName>
    </submittedName>
</protein>
<reference evidence="7" key="1">
    <citation type="submission" date="2017-05" db="EMBL/GenBank/DDBJ databases">
        <authorList>
            <person name="Macchi M."/>
            <person name="Festa S."/>
            <person name="Coppotelli B.M."/>
            <person name="Morelli I.S."/>
        </authorList>
    </citation>
    <scope>NUCLEOTIDE SEQUENCE [LARGE SCALE GENOMIC DNA]</scope>
    <source>
        <strain evidence="7">I</strain>
    </source>
</reference>
<dbReference type="InterPro" id="IPR036388">
    <property type="entry name" value="WH-like_DNA-bd_sf"/>
</dbReference>
<dbReference type="Pfam" id="PF00126">
    <property type="entry name" value="HTH_1"/>
    <property type="match status" value="1"/>
</dbReference>
<organism evidence="6 7">
    <name type="scientific">Inquilinus limosus</name>
    <dbReference type="NCBI Taxonomy" id="171674"/>
    <lineage>
        <taxon>Bacteria</taxon>
        <taxon>Pseudomonadati</taxon>
        <taxon>Pseudomonadota</taxon>
        <taxon>Alphaproteobacteria</taxon>
        <taxon>Rhodospirillales</taxon>
        <taxon>Rhodospirillaceae</taxon>
        <taxon>Inquilinus</taxon>
    </lineage>
</organism>
<dbReference type="InterPro" id="IPR037402">
    <property type="entry name" value="YidZ_PBP2"/>
</dbReference>
<dbReference type="Gene3D" id="3.40.190.10">
    <property type="entry name" value="Periplasmic binding protein-like II"/>
    <property type="match status" value="2"/>
</dbReference>
<dbReference type="RefSeq" id="WP_088152406.1">
    <property type="nucleotide sequence ID" value="NZ_NHON01000032.1"/>
</dbReference>
<dbReference type="OrthoDB" id="9774011at2"/>
<evidence type="ECO:0000313" key="6">
    <source>
        <dbReference type="EMBL" id="OWJ65807.1"/>
    </source>
</evidence>
<dbReference type="PROSITE" id="PS50931">
    <property type="entry name" value="HTH_LYSR"/>
    <property type="match status" value="1"/>
</dbReference>
<dbReference type="InterPro" id="IPR050389">
    <property type="entry name" value="LysR-type_TF"/>
</dbReference>
<keyword evidence="3" id="KW-0238">DNA-binding</keyword>
<accession>A0A211ZL51</accession>
<evidence type="ECO:0000256" key="1">
    <source>
        <dbReference type="ARBA" id="ARBA00009437"/>
    </source>
</evidence>
<dbReference type="InterPro" id="IPR036390">
    <property type="entry name" value="WH_DNA-bd_sf"/>
</dbReference>
<keyword evidence="7" id="KW-1185">Reference proteome</keyword>
<dbReference type="SUPFAM" id="SSF46785">
    <property type="entry name" value="Winged helix' DNA-binding domain"/>
    <property type="match status" value="1"/>
</dbReference>
<dbReference type="InterPro" id="IPR005119">
    <property type="entry name" value="LysR_subst-bd"/>
</dbReference>
<sequence>MREVDLRSVDLNLLKLLDALLRDRSVTRAGQRLGLSQPAASRGLGRLRRLLADRLVVRTPHGLEPTPRAAALAEPVARLLDGARAIVAPAAFDPATARGKVVIGSVDYTTLLLMPALASRLSRLAPGLDVEVPPLVGSHVELIARDAADLALGVYDDLPAGFFRRRLYDEDMVCVVRQGHPVAGQGLTLERFVALSHVTIIVTGRGEAPVDVALARLGLARRVAMRLPHFLVAPMLVARSDMILSLPRRLARQAATMVPLTVLELPLDLDPLPMSMIWHERRQDDPAHAWLRRQVVEAVREVAGPDDRV</sequence>
<evidence type="ECO:0000256" key="4">
    <source>
        <dbReference type="ARBA" id="ARBA00023163"/>
    </source>
</evidence>
<evidence type="ECO:0000256" key="2">
    <source>
        <dbReference type="ARBA" id="ARBA00023015"/>
    </source>
</evidence>
<dbReference type="GO" id="GO:0003677">
    <property type="term" value="F:DNA binding"/>
    <property type="evidence" value="ECO:0007669"/>
    <property type="project" value="UniProtKB-KW"/>
</dbReference>
<comment type="similarity">
    <text evidence="1">Belongs to the LysR transcriptional regulatory family.</text>
</comment>
<name>A0A211ZL51_9PROT</name>
<dbReference type="EMBL" id="NHON01000032">
    <property type="protein sequence ID" value="OWJ65807.1"/>
    <property type="molecule type" value="Genomic_DNA"/>
</dbReference>
<evidence type="ECO:0000259" key="5">
    <source>
        <dbReference type="PROSITE" id="PS50931"/>
    </source>
</evidence>
<dbReference type="STRING" id="1122125.GCA_000423185_04087"/>
<dbReference type="SUPFAM" id="SSF53850">
    <property type="entry name" value="Periplasmic binding protein-like II"/>
    <property type="match status" value="1"/>
</dbReference>
<keyword evidence="4" id="KW-0804">Transcription</keyword>
<dbReference type="AlphaFoldDB" id="A0A211ZL51"/>
<dbReference type="Gene3D" id="1.10.10.10">
    <property type="entry name" value="Winged helix-like DNA-binding domain superfamily/Winged helix DNA-binding domain"/>
    <property type="match status" value="1"/>
</dbReference>
<dbReference type="PANTHER" id="PTHR30118">
    <property type="entry name" value="HTH-TYPE TRANSCRIPTIONAL REGULATOR LEUO-RELATED"/>
    <property type="match status" value="1"/>
</dbReference>